<dbReference type="Proteomes" id="UP001332931">
    <property type="component" value="Unassembled WGS sequence"/>
</dbReference>
<keyword evidence="3" id="KW-1185">Reference proteome</keyword>
<sequence length="380" mass="42682">MKDNSLESLLADGFAERMAHEYLDTMADELTSGLFDEDYLRWAHSEGYYAMSAYSYGLTPETVGDYISDYDFCKMWPLNDWQRIWINDKLTLKYMLAGTPADRFMPRYYYYTARSRLVPGPDCAAGPSLEGFVETLREVGELACKPCNGAMAVGFHRLSFDGRSFAVDAREASEEGVKDFVRTHPNYVFTEFIRPSEDLARIDPLIHTLRVIVVNPDGVSPTPIADYLRFSVGADKSGSTPNYQIPDRADICSLNAYVDLESGRFGDAKLVYPARVEDCPTHPDSGAPVEGRISCWSEVLEMLRQVSLALGPVEYLGYDVGITPDGPRIMEINSHSGVQYLQLFRPLLKDPLPARYYRAKLDAIDALSPEDKARRNSIAH</sequence>
<protein>
    <submittedName>
        <fullName evidence="2">Sugar-transfer associated ATP-grasp domain-containing protein</fullName>
    </submittedName>
</protein>
<evidence type="ECO:0000313" key="3">
    <source>
        <dbReference type="Proteomes" id="UP001332931"/>
    </source>
</evidence>
<dbReference type="RefSeq" id="WP_330957791.1">
    <property type="nucleotide sequence ID" value="NZ_JAZGJQ010000002.1"/>
</dbReference>
<dbReference type="EMBL" id="JAZGJQ010000002">
    <property type="protein sequence ID" value="MEE6147026.1"/>
    <property type="molecule type" value="Genomic_DNA"/>
</dbReference>
<reference evidence="2 3" key="1">
    <citation type="submission" date="2024-01" db="EMBL/GenBank/DDBJ databases">
        <title>Description of Olsenella sp. nov., isolated from pig feces.</title>
        <authorList>
            <person name="Chang Y.-H."/>
        </authorList>
    </citation>
    <scope>NUCLEOTIDE SEQUENCE [LARGE SCALE GENOMIC DNA]</scope>
    <source>
        <strain evidence="2 3">YH-ols2223</strain>
    </source>
</reference>
<comment type="caution">
    <text evidence="2">The sequence shown here is derived from an EMBL/GenBank/DDBJ whole genome shotgun (WGS) entry which is preliminary data.</text>
</comment>
<gene>
    <name evidence="2" type="ORF">VXJ25_03290</name>
</gene>
<name>A0ABU7R8T7_9ACTN</name>
<proteinExistence type="predicted"/>
<evidence type="ECO:0000313" key="2">
    <source>
        <dbReference type="EMBL" id="MEE6147026.1"/>
    </source>
</evidence>
<feature type="domain" description="Alpha-L-glutamate ligase-related protein ATP-grasp" evidence="1">
    <location>
        <begin position="183"/>
        <end position="343"/>
    </location>
</feature>
<evidence type="ECO:0000259" key="1">
    <source>
        <dbReference type="Pfam" id="PF14397"/>
    </source>
</evidence>
<dbReference type="SUPFAM" id="SSF56059">
    <property type="entry name" value="Glutathione synthetase ATP-binding domain-like"/>
    <property type="match status" value="1"/>
</dbReference>
<dbReference type="InterPro" id="IPR039523">
    <property type="entry name" value="RimK-rel_E_lig_ATP-grasp"/>
</dbReference>
<accession>A0ABU7R8T7</accession>
<organism evidence="2 3">
    <name type="scientific">Olsenella absiana</name>
    <dbReference type="NCBI Taxonomy" id="3115222"/>
    <lineage>
        <taxon>Bacteria</taxon>
        <taxon>Bacillati</taxon>
        <taxon>Actinomycetota</taxon>
        <taxon>Coriobacteriia</taxon>
        <taxon>Coriobacteriales</taxon>
        <taxon>Atopobiaceae</taxon>
        <taxon>Olsenella</taxon>
    </lineage>
</organism>
<dbReference type="Pfam" id="PF14397">
    <property type="entry name" value="ATPgrasp_ST"/>
    <property type="match status" value="1"/>
</dbReference>